<dbReference type="EMBL" id="CAAALY010076045">
    <property type="protein sequence ID" value="VEL25753.1"/>
    <property type="molecule type" value="Genomic_DNA"/>
</dbReference>
<accession>A0A448X1Q5</accession>
<dbReference type="Proteomes" id="UP000784294">
    <property type="component" value="Unassembled WGS sequence"/>
</dbReference>
<sequence length="223" mass="23489">MPLGEATRAVCLVPLGGNTPTCPGYAAVATSHRLLRFFVQPTTASRAPGGDATGDSDHGANLAGSSGLRLIQAGPAGLPPVCLPGYGVVAMAAHPSRPVLAVVVAMGNAGDGELSWRVYWLDGLYEGLPVVFIAVALRGRLPAWTLGSGLMRWQPLPISPSFASLSSRHEPTYPLEADRRGNSRLAWIGFSDCGGLFTHDSTGFARRLMHRRTFCRGDGGCCF</sequence>
<proteinExistence type="predicted"/>
<protein>
    <submittedName>
        <fullName evidence="1">Uncharacterized protein</fullName>
    </submittedName>
</protein>
<dbReference type="OrthoDB" id="427368at2759"/>
<gene>
    <name evidence="1" type="ORF">PXEA_LOCUS19193</name>
</gene>
<comment type="caution">
    <text evidence="1">The sequence shown here is derived from an EMBL/GenBank/DDBJ whole genome shotgun (WGS) entry which is preliminary data.</text>
</comment>
<name>A0A448X1Q5_9PLAT</name>
<dbReference type="AlphaFoldDB" id="A0A448X1Q5"/>
<evidence type="ECO:0000313" key="1">
    <source>
        <dbReference type="EMBL" id="VEL25753.1"/>
    </source>
</evidence>
<organism evidence="1 2">
    <name type="scientific">Protopolystoma xenopodis</name>
    <dbReference type="NCBI Taxonomy" id="117903"/>
    <lineage>
        <taxon>Eukaryota</taxon>
        <taxon>Metazoa</taxon>
        <taxon>Spiralia</taxon>
        <taxon>Lophotrochozoa</taxon>
        <taxon>Platyhelminthes</taxon>
        <taxon>Monogenea</taxon>
        <taxon>Polyopisthocotylea</taxon>
        <taxon>Polystomatidea</taxon>
        <taxon>Polystomatidae</taxon>
        <taxon>Protopolystoma</taxon>
    </lineage>
</organism>
<evidence type="ECO:0000313" key="2">
    <source>
        <dbReference type="Proteomes" id="UP000784294"/>
    </source>
</evidence>
<reference evidence="1" key="1">
    <citation type="submission" date="2018-11" db="EMBL/GenBank/DDBJ databases">
        <authorList>
            <consortium name="Pathogen Informatics"/>
        </authorList>
    </citation>
    <scope>NUCLEOTIDE SEQUENCE</scope>
</reference>
<keyword evidence="2" id="KW-1185">Reference proteome</keyword>